<organism evidence="1 4">
    <name type="scientific">Paraburkholderia rhynchosiae</name>
    <dbReference type="NCBI Taxonomy" id="487049"/>
    <lineage>
        <taxon>Bacteria</taxon>
        <taxon>Pseudomonadati</taxon>
        <taxon>Pseudomonadota</taxon>
        <taxon>Betaproteobacteria</taxon>
        <taxon>Burkholderiales</taxon>
        <taxon>Burkholderiaceae</taxon>
        <taxon>Paraburkholderia</taxon>
    </lineage>
</organism>
<dbReference type="Proteomes" id="UP000494205">
    <property type="component" value="Unassembled WGS sequence"/>
</dbReference>
<protein>
    <submittedName>
        <fullName evidence="1">Uncharacterized protein</fullName>
    </submittedName>
</protein>
<evidence type="ECO:0000313" key="1">
    <source>
        <dbReference type="EMBL" id="CAB3743387.1"/>
    </source>
</evidence>
<evidence type="ECO:0000313" key="4">
    <source>
        <dbReference type="Proteomes" id="UP000494205"/>
    </source>
</evidence>
<reference evidence="1 4" key="2">
    <citation type="submission" date="2020-04" db="EMBL/GenBank/DDBJ databases">
        <authorList>
            <person name="De Canck E."/>
        </authorList>
    </citation>
    <scope>NUCLEOTIDE SEQUENCE [LARGE SCALE GENOMIC DNA]</scope>
    <source>
        <strain evidence="1 4">LMG 27174</strain>
    </source>
</reference>
<evidence type="ECO:0000313" key="3">
    <source>
        <dbReference type="Proteomes" id="UP000235659"/>
    </source>
</evidence>
<sequence>MNARTKLAIFRLLPALVLAPLITGCVHPLLTTDIKLSPGDTTARLRVRLMTEGSITILQFAPSKCYAFSDPAVRSLATIYRGEKSFGISLTWPAKLDMPNDLAGVPQSSYEEILVKAQSPLDFRVSWFGGNQYVVYKANRVAEFLPETGKDYELKVFASPKSPMRLVIDELQVNDGHITRVPVAVNDLHLCGT</sequence>
<dbReference type="AlphaFoldDB" id="A0A2N7VTN4"/>
<dbReference type="PROSITE" id="PS51257">
    <property type="entry name" value="PROKAR_LIPOPROTEIN"/>
    <property type="match status" value="1"/>
</dbReference>
<accession>A0A2N7VTN4</accession>
<gene>
    <name evidence="2" type="ORF">C0Z16_34575</name>
    <name evidence="1" type="ORF">LMG27174_06976</name>
</gene>
<evidence type="ECO:0000313" key="2">
    <source>
        <dbReference type="EMBL" id="PMS20518.1"/>
    </source>
</evidence>
<dbReference type="EMBL" id="CADIJZ010000057">
    <property type="protein sequence ID" value="CAB3743387.1"/>
    <property type="molecule type" value="Genomic_DNA"/>
</dbReference>
<reference evidence="2 3" key="1">
    <citation type="submission" date="2018-01" db="EMBL/GenBank/DDBJ databases">
        <title>Whole genome analyses suggest that Burkholderia sensu lato contains two further novel genera in the rhizoxinica-symbiotica group Mycetohabitans gen. nov., and Trinickia gen. nov.: implications for the evolution of diazotrophy and nodulation in the Burkholderiaceae.</title>
        <authorList>
            <person name="Estrada-de los Santos P."/>
            <person name="Palmer M."/>
            <person name="Chavez-Ramirez B."/>
            <person name="Beukes C."/>
            <person name="Steenkamp E.T."/>
            <person name="Hirsch A.M."/>
            <person name="Manyaka P."/>
            <person name="Maluk M."/>
            <person name="Lafos M."/>
            <person name="Crook M."/>
            <person name="Gross E."/>
            <person name="Simon M.F."/>
            <person name="Bueno dos Reis Junior F."/>
            <person name="Poole P.S."/>
            <person name="Venter S.N."/>
            <person name="James E.K."/>
        </authorList>
    </citation>
    <scope>NUCLEOTIDE SEQUENCE [LARGE SCALE GENOMIC DNA]</scope>
    <source>
        <strain evidence="2 3">WSM 3937</strain>
    </source>
</reference>
<dbReference type="EMBL" id="PNXY01000053">
    <property type="protein sequence ID" value="PMS20518.1"/>
    <property type="molecule type" value="Genomic_DNA"/>
</dbReference>
<name>A0A2N7VTN4_9BURK</name>
<proteinExistence type="predicted"/>
<dbReference type="Proteomes" id="UP000235659">
    <property type="component" value="Unassembled WGS sequence"/>
</dbReference>
<keyword evidence="3" id="KW-1185">Reference proteome</keyword>